<comment type="similarity">
    <text evidence="1 9">Belongs to the protein prenyltransferase subunit beta family.</text>
</comment>
<organism evidence="11 12">
    <name type="scientific">Rhynocoris fuscipes</name>
    <dbReference type="NCBI Taxonomy" id="488301"/>
    <lineage>
        <taxon>Eukaryota</taxon>
        <taxon>Metazoa</taxon>
        <taxon>Ecdysozoa</taxon>
        <taxon>Arthropoda</taxon>
        <taxon>Hexapoda</taxon>
        <taxon>Insecta</taxon>
        <taxon>Pterygota</taxon>
        <taxon>Neoptera</taxon>
        <taxon>Paraneoptera</taxon>
        <taxon>Hemiptera</taxon>
        <taxon>Heteroptera</taxon>
        <taxon>Panheteroptera</taxon>
        <taxon>Cimicomorpha</taxon>
        <taxon>Reduviidae</taxon>
        <taxon>Harpactorinae</taxon>
        <taxon>Harpactorini</taxon>
        <taxon>Rhynocoris</taxon>
    </lineage>
</organism>
<keyword evidence="7" id="KW-0677">Repeat</keyword>
<proteinExistence type="inferred from homology"/>
<dbReference type="GO" id="GO:0097354">
    <property type="term" value="P:prenylation"/>
    <property type="evidence" value="ECO:0007669"/>
    <property type="project" value="UniProtKB-UniRule"/>
</dbReference>
<dbReference type="EC" id="2.5.1.58" evidence="2 9"/>
<name>A0AAW1CYH9_9HEMI</name>
<evidence type="ECO:0000256" key="1">
    <source>
        <dbReference type="ARBA" id="ARBA00010497"/>
    </source>
</evidence>
<evidence type="ECO:0000256" key="9">
    <source>
        <dbReference type="RuleBase" id="RU365056"/>
    </source>
</evidence>
<evidence type="ECO:0000259" key="10">
    <source>
        <dbReference type="Pfam" id="PF00432"/>
    </source>
</evidence>
<dbReference type="InterPro" id="IPR045089">
    <property type="entry name" value="PGGT1B-like"/>
</dbReference>
<comment type="function">
    <text evidence="9">Catalyzes the transfer of a farnesyl moiety from farnesyl diphosphate to a cysteine at the fourth position from the C-terminus of several proteins. The beta subunit is responsible for peptide-binding.</text>
</comment>
<keyword evidence="6 9" id="KW-0479">Metal-binding</keyword>
<evidence type="ECO:0000256" key="8">
    <source>
        <dbReference type="ARBA" id="ARBA00022833"/>
    </source>
</evidence>
<evidence type="ECO:0000256" key="6">
    <source>
        <dbReference type="ARBA" id="ARBA00022723"/>
    </source>
</evidence>
<dbReference type="GO" id="GO:0004660">
    <property type="term" value="F:protein farnesyltransferase activity"/>
    <property type="evidence" value="ECO:0007669"/>
    <property type="project" value="UniProtKB-UniRule"/>
</dbReference>
<keyword evidence="4 9" id="KW-0637">Prenyltransferase</keyword>
<evidence type="ECO:0000313" key="12">
    <source>
        <dbReference type="Proteomes" id="UP001461498"/>
    </source>
</evidence>
<dbReference type="Pfam" id="PF00432">
    <property type="entry name" value="Prenyltrans"/>
    <property type="match status" value="1"/>
</dbReference>
<dbReference type="Gene3D" id="1.50.10.20">
    <property type="match status" value="1"/>
</dbReference>
<dbReference type="AlphaFoldDB" id="A0AAW1CYH9"/>
<protein>
    <recommendedName>
        <fullName evidence="3 9">Protein farnesyltransferase subunit beta</fullName>
        <shortName evidence="9">FTase-beta</shortName>
        <ecNumber evidence="2 9">2.5.1.58</ecNumber>
    </recommendedName>
</protein>
<comment type="catalytic activity">
    <reaction evidence="9">
        <text>L-cysteinyl-[protein] + (2E,6E)-farnesyl diphosphate = S-(2E,6E)-farnesyl-L-cysteinyl-[protein] + diphosphate</text>
        <dbReference type="Rhea" id="RHEA:13345"/>
        <dbReference type="Rhea" id="RHEA-COMP:10131"/>
        <dbReference type="Rhea" id="RHEA-COMP:11535"/>
        <dbReference type="ChEBI" id="CHEBI:29950"/>
        <dbReference type="ChEBI" id="CHEBI:33019"/>
        <dbReference type="ChEBI" id="CHEBI:86019"/>
        <dbReference type="ChEBI" id="CHEBI:175763"/>
    </reaction>
</comment>
<keyword evidence="5 9" id="KW-0808">Transferase</keyword>
<dbReference type="CDD" id="cd02893">
    <property type="entry name" value="FTase"/>
    <property type="match status" value="1"/>
</dbReference>
<accession>A0AAW1CYH9</accession>
<dbReference type="GO" id="GO:0008270">
    <property type="term" value="F:zinc ion binding"/>
    <property type="evidence" value="ECO:0007669"/>
    <property type="project" value="UniProtKB-UniRule"/>
</dbReference>
<gene>
    <name evidence="11" type="ORF">O3M35_011698</name>
</gene>
<dbReference type="InterPro" id="IPR008930">
    <property type="entry name" value="Terpenoid_cyclase/PrenylTrfase"/>
</dbReference>
<comment type="cofactor">
    <cofactor evidence="9">
        <name>Zn(2+)</name>
        <dbReference type="ChEBI" id="CHEBI:29105"/>
    </cofactor>
    <text evidence="9">Binds 1 zinc ion per subunit.</text>
</comment>
<comment type="subunit">
    <text evidence="9">Heterodimer of an alpha and a beta subunit.</text>
</comment>
<comment type="caution">
    <text evidence="11">The sequence shown here is derived from an EMBL/GenBank/DDBJ whole genome shotgun (WGS) entry which is preliminary data.</text>
</comment>
<keyword evidence="12" id="KW-1185">Reference proteome</keyword>
<evidence type="ECO:0000256" key="7">
    <source>
        <dbReference type="ARBA" id="ARBA00022737"/>
    </source>
</evidence>
<evidence type="ECO:0000256" key="3">
    <source>
        <dbReference type="ARBA" id="ARBA00015798"/>
    </source>
</evidence>
<evidence type="ECO:0000256" key="2">
    <source>
        <dbReference type="ARBA" id="ARBA00012702"/>
    </source>
</evidence>
<dbReference type="SUPFAM" id="SSF48239">
    <property type="entry name" value="Terpenoid cyclases/Protein prenyltransferases"/>
    <property type="match status" value="1"/>
</dbReference>
<feature type="domain" description="Prenyltransferase alpha-alpha toroid" evidence="10">
    <location>
        <begin position="64"/>
        <end position="392"/>
    </location>
</feature>
<dbReference type="EMBL" id="JAPXFL010000008">
    <property type="protein sequence ID" value="KAK9503045.1"/>
    <property type="molecule type" value="Genomic_DNA"/>
</dbReference>
<keyword evidence="8 9" id="KW-0862">Zinc</keyword>
<dbReference type="InterPro" id="IPR026872">
    <property type="entry name" value="FTB"/>
</dbReference>
<dbReference type="PANTHER" id="PTHR11774">
    <property type="entry name" value="GERANYLGERANYL TRANSFERASE TYPE BETA SUBUNIT"/>
    <property type="match status" value="1"/>
</dbReference>
<dbReference type="PANTHER" id="PTHR11774:SF6">
    <property type="entry name" value="PROTEIN FARNESYLTRANSFERASE SUBUNIT BETA"/>
    <property type="match status" value="1"/>
</dbReference>
<dbReference type="Proteomes" id="UP001461498">
    <property type="component" value="Unassembled WGS sequence"/>
</dbReference>
<sequence length="407" mass="46382">MAENDGEMTSEEMGCKQPHDTHIFFDRSKFDDENYPTSTSIAQDIVETSIKDLLFKYTEDMRTLKKSLHVDYLMGVLKNVSCTFEQMDSSRSWIIYWVLHSLALLKSDITLSMKYAVINFFRSCQRKDGGFGGGPMQEPHLATTYAAVMALCTLGIQEAYEVINRKGLLNFLQKMKVHDGSFYIQEDGEIDVRGIYCAVSIYNLLKLKDYQLFENSIPWITRCQTYEGGFAGNPGMEAHGGYTFCSVASLYLLGGLNKCDVKSLKRWLLNRQTSFEGGFQGRTNKLVDSCYSFWQYACLVILKQSILDGNNSEQQNYPYNKLIDNKALQNYILICCQNVNGGFIDKPTKRPDAYHTCYSLSGLSLAQTDAESDTQEKPMDDKLPEIHPVYNILMERFVQADSYFSEL</sequence>
<evidence type="ECO:0000256" key="5">
    <source>
        <dbReference type="ARBA" id="ARBA00022679"/>
    </source>
</evidence>
<reference evidence="11 12" key="1">
    <citation type="submission" date="2022-12" db="EMBL/GenBank/DDBJ databases">
        <title>Chromosome-level genome assembly of true bugs.</title>
        <authorList>
            <person name="Ma L."/>
            <person name="Li H."/>
        </authorList>
    </citation>
    <scope>NUCLEOTIDE SEQUENCE [LARGE SCALE GENOMIC DNA]</scope>
    <source>
        <strain evidence="11">Lab_2022b</strain>
    </source>
</reference>
<dbReference type="GO" id="GO:0005965">
    <property type="term" value="C:protein farnesyltransferase complex"/>
    <property type="evidence" value="ECO:0007669"/>
    <property type="project" value="UniProtKB-UniRule"/>
</dbReference>
<dbReference type="InterPro" id="IPR001330">
    <property type="entry name" value="Prenyltrans"/>
</dbReference>
<evidence type="ECO:0000313" key="11">
    <source>
        <dbReference type="EMBL" id="KAK9503045.1"/>
    </source>
</evidence>
<evidence type="ECO:0000256" key="4">
    <source>
        <dbReference type="ARBA" id="ARBA00022602"/>
    </source>
</evidence>